<protein>
    <recommendedName>
        <fullName evidence="3">Cytochrome c oxidase assembly protein COX20, mitochondrial</fullName>
    </recommendedName>
</protein>
<evidence type="ECO:0000313" key="11">
    <source>
        <dbReference type="EMBL" id="SAM73046.1"/>
    </source>
</evidence>
<comment type="similarity">
    <text evidence="2">Belongs to the COX20 family.</text>
</comment>
<dbReference type="Pfam" id="PF12597">
    <property type="entry name" value="Cox20"/>
    <property type="match status" value="1"/>
</dbReference>
<gene>
    <name evidence="11" type="ORF">UBRO_20493</name>
</gene>
<dbReference type="PANTHER" id="PTHR31586">
    <property type="entry name" value="CYTOCHROME C OXIDASE PROTEIN 20"/>
    <property type="match status" value="1"/>
</dbReference>
<keyword evidence="5" id="KW-0999">Mitochondrion inner membrane</keyword>
<name>A0A1K0GJY4_9BASI</name>
<feature type="transmembrane region" description="Helical" evidence="10">
    <location>
        <begin position="58"/>
        <end position="77"/>
    </location>
</feature>
<keyword evidence="4 10" id="KW-0812">Transmembrane</keyword>
<proteinExistence type="inferred from homology"/>
<evidence type="ECO:0000313" key="12">
    <source>
        <dbReference type="Proteomes" id="UP000179920"/>
    </source>
</evidence>
<sequence length="148" mass="15670">MSKLHEKTQQAGLGDGSESNGGVGGTNAEATKLRAAIASIDPVKDFCRIPNMPCARGSLLTGMATAAGVTGISLVAGRGLRRGLNWGVGSFCFVAIASWEICRRNRKAELNRMRTVIESYKGKSENRANRPSLTSMVANQEQTAQGSI</sequence>
<evidence type="ECO:0000256" key="10">
    <source>
        <dbReference type="SAM" id="Phobius"/>
    </source>
</evidence>
<dbReference type="GO" id="GO:0005743">
    <property type="term" value="C:mitochondrial inner membrane"/>
    <property type="evidence" value="ECO:0007669"/>
    <property type="project" value="UniProtKB-SubCell"/>
</dbReference>
<accession>A0A1K0GJY4</accession>
<dbReference type="PANTHER" id="PTHR31586:SF1">
    <property type="entry name" value="CYTOCHROME C OXIDASE ASSEMBLY PROTEIN COX20, MITOCHONDRIAL"/>
    <property type="match status" value="1"/>
</dbReference>
<reference evidence="12" key="1">
    <citation type="submission" date="2016-04" db="EMBL/GenBank/DDBJ databases">
        <authorList>
            <person name="Guldener U."/>
            <person name="Guldener U."/>
        </authorList>
    </citation>
    <scope>NUCLEOTIDE SEQUENCE [LARGE SCALE GENOMIC DNA]</scope>
    <source>
        <strain evidence="12">UB2112</strain>
    </source>
</reference>
<keyword evidence="8 10" id="KW-0472">Membrane</keyword>
<feature type="compositionally biased region" description="Polar residues" evidence="9">
    <location>
        <begin position="129"/>
        <end position="148"/>
    </location>
</feature>
<keyword evidence="7" id="KW-0496">Mitochondrion</keyword>
<dbReference type="OrthoDB" id="14603at2759"/>
<evidence type="ECO:0000256" key="2">
    <source>
        <dbReference type="ARBA" id="ARBA00009575"/>
    </source>
</evidence>
<dbReference type="GO" id="GO:0033617">
    <property type="term" value="P:mitochondrial respiratory chain complex IV assembly"/>
    <property type="evidence" value="ECO:0007669"/>
    <property type="project" value="InterPro"/>
</dbReference>
<evidence type="ECO:0000256" key="4">
    <source>
        <dbReference type="ARBA" id="ARBA00022692"/>
    </source>
</evidence>
<evidence type="ECO:0000256" key="9">
    <source>
        <dbReference type="SAM" id="MobiDB-lite"/>
    </source>
</evidence>
<feature type="region of interest" description="Disordered" evidence="9">
    <location>
        <begin position="1"/>
        <end position="25"/>
    </location>
</feature>
<comment type="subcellular location">
    <subcellularLocation>
        <location evidence="1">Mitochondrion inner membrane</location>
    </subcellularLocation>
</comment>
<keyword evidence="6 10" id="KW-1133">Transmembrane helix</keyword>
<evidence type="ECO:0000256" key="7">
    <source>
        <dbReference type="ARBA" id="ARBA00023128"/>
    </source>
</evidence>
<dbReference type="AlphaFoldDB" id="A0A1K0GJY4"/>
<dbReference type="InterPro" id="IPR022533">
    <property type="entry name" value="Cox20"/>
</dbReference>
<feature type="compositionally biased region" description="Gly residues" evidence="9">
    <location>
        <begin position="13"/>
        <end position="25"/>
    </location>
</feature>
<evidence type="ECO:0000256" key="6">
    <source>
        <dbReference type="ARBA" id="ARBA00022989"/>
    </source>
</evidence>
<evidence type="ECO:0000256" key="3">
    <source>
        <dbReference type="ARBA" id="ARBA00017689"/>
    </source>
</evidence>
<organism evidence="11 12">
    <name type="scientific">Ustilago bromivora</name>
    <dbReference type="NCBI Taxonomy" id="307758"/>
    <lineage>
        <taxon>Eukaryota</taxon>
        <taxon>Fungi</taxon>
        <taxon>Dikarya</taxon>
        <taxon>Basidiomycota</taxon>
        <taxon>Ustilaginomycotina</taxon>
        <taxon>Ustilaginomycetes</taxon>
        <taxon>Ustilaginales</taxon>
        <taxon>Ustilaginaceae</taxon>
        <taxon>Ustilago</taxon>
    </lineage>
</organism>
<evidence type="ECO:0000256" key="8">
    <source>
        <dbReference type="ARBA" id="ARBA00023136"/>
    </source>
</evidence>
<feature type="region of interest" description="Disordered" evidence="9">
    <location>
        <begin position="123"/>
        <end position="148"/>
    </location>
</feature>
<dbReference type="Proteomes" id="UP000179920">
    <property type="component" value="Chromosome II"/>
</dbReference>
<feature type="transmembrane region" description="Helical" evidence="10">
    <location>
        <begin position="83"/>
        <end position="102"/>
    </location>
</feature>
<evidence type="ECO:0000256" key="5">
    <source>
        <dbReference type="ARBA" id="ARBA00022792"/>
    </source>
</evidence>
<dbReference type="EMBL" id="LT558118">
    <property type="protein sequence ID" value="SAM73046.1"/>
    <property type="molecule type" value="Genomic_DNA"/>
</dbReference>
<evidence type="ECO:0000256" key="1">
    <source>
        <dbReference type="ARBA" id="ARBA00004273"/>
    </source>
</evidence>